<feature type="domain" description="Laminin G" evidence="10">
    <location>
        <begin position="110"/>
        <end position="276"/>
    </location>
</feature>
<dbReference type="PROSITE" id="PS50022">
    <property type="entry name" value="FA58C_3"/>
    <property type="match status" value="1"/>
</dbReference>
<evidence type="ECO:0008006" key="13">
    <source>
        <dbReference type="Google" id="ProtNLM"/>
    </source>
</evidence>
<comment type="subcellular location">
    <subcellularLocation>
        <location evidence="1">Membrane</location>
        <topology evidence="1">Single-pass type I membrane protein</topology>
    </subcellularLocation>
</comment>
<sequence>MYQINLFSLLLSPQELELTAVATQGRYGSSDWLTSYLLMFSDTGHNWQQYRQEDSIGFFPGNSNADSVVQYKLQQPVITRFLRLFPLNWNPTGRIGLRLEAYGCPYTSHVVSFDGDRSSLVYRLSPGPRRTSREVVSLKFKTLRNSGTLLHAEGQAGQEGLSLSGTSPSEPRRLASLGSLLDDQHWHRVVLERQSAHLNLTVDKHTETVQIPAEFSHWDIEQLSLGAVQSLGSQKPAVPKRNFHGCLENLLYNGLNVIELAKHSYHQFLLLPMQHCILAKNGKINLL</sequence>
<comment type="caution">
    <text evidence="8">Lacks conserved residue(s) required for the propagation of feature annotation.</text>
</comment>
<evidence type="ECO:0000259" key="9">
    <source>
        <dbReference type="PROSITE" id="PS50022"/>
    </source>
</evidence>
<dbReference type="Proteomes" id="UP000261600">
    <property type="component" value="Unplaced"/>
</dbReference>
<accession>A0A3Q3R1G9</accession>
<dbReference type="SUPFAM" id="SSF49785">
    <property type="entry name" value="Galactose-binding domain-like"/>
    <property type="match status" value="1"/>
</dbReference>
<reference evidence="11" key="1">
    <citation type="submission" date="2025-08" db="UniProtKB">
        <authorList>
            <consortium name="Ensembl"/>
        </authorList>
    </citation>
    <scope>IDENTIFICATION</scope>
</reference>
<organism evidence="11 12">
    <name type="scientific">Monopterus albus</name>
    <name type="common">Swamp eel</name>
    <dbReference type="NCBI Taxonomy" id="43700"/>
    <lineage>
        <taxon>Eukaryota</taxon>
        <taxon>Metazoa</taxon>
        <taxon>Chordata</taxon>
        <taxon>Craniata</taxon>
        <taxon>Vertebrata</taxon>
        <taxon>Euteleostomi</taxon>
        <taxon>Actinopterygii</taxon>
        <taxon>Neopterygii</taxon>
        <taxon>Teleostei</taxon>
        <taxon>Neoteleostei</taxon>
        <taxon>Acanthomorphata</taxon>
        <taxon>Anabantaria</taxon>
        <taxon>Synbranchiformes</taxon>
        <taxon>Synbranchidae</taxon>
        <taxon>Monopterus</taxon>
    </lineage>
</organism>
<dbReference type="FunFam" id="2.60.120.260:FF:000016">
    <property type="entry name" value="Contactin-associated protein-like 4 isoform 1"/>
    <property type="match status" value="1"/>
</dbReference>
<dbReference type="Pfam" id="PF00754">
    <property type="entry name" value="F5_F8_type_C"/>
    <property type="match status" value="1"/>
</dbReference>
<dbReference type="Gene3D" id="2.60.120.200">
    <property type="match status" value="1"/>
</dbReference>
<evidence type="ECO:0000256" key="6">
    <source>
        <dbReference type="ARBA" id="ARBA00022989"/>
    </source>
</evidence>
<keyword evidence="3" id="KW-0245">EGF-like domain</keyword>
<evidence type="ECO:0000256" key="3">
    <source>
        <dbReference type="ARBA" id="ARBA00022536"/>
    </source>
</evidence>
<dbReference type="InterPro" id="IPR050372">
    <property type="entry name" value="Neurexin-related_CASP"/>
</dbReference>
<keyword evidence="12" id="KW-1185">Reference proteome</keyword>
<keyword evidence="5" id="KW-0732">Signal</keyword>
<evidence type="ECO:0000256" key="4">
    <source>
        <dbReference type="ARBA" id="ARBA00022692"/>
    </source>
</evidence>
<evidence type="ECO:0000259" key="10">
    <source>
        <dbReference type="PROSITE" id="PS50025"/>
    </source>
</evidence>
<proteinExistence type="inferred from homology"/>
<dbReference type="GO" id="GO:0016020">
    <property type="term" value="C:membrane"/>
    <property type="evidence" value="ECO:0007669"/>
    <property type="project" value="UniProtKB-SubCell"/>
</dbReference>
<dbReference type="Pfam" id="PF02210">
    <property type="entry name" value="Laminin_G_2"/>
    <property type="match status" value="1"/>
</dbReference>
<evidence type="ECO:0000256" key="8">
    <source>
        <dbReference type="PROSITE-ProRule" id="PRU00122"/>
    </source>
</evidence>
<dbReference type="CDD" id="cd00110">
    <property type="entry name" value="LamG"/>
    <property type="match status" value="1"/>
</dbReference>
<evidence type="ECO:0000256" key="1">
    <source>
        <dbReference type="ARBA" id="ARBA00004479"/>
    </source>
</evidence>
<dbReference type="InterPro" id="IPR000421">
    <property type="entry name" value="FA58C"/>
</dbReference>
<keyword evidence="7" id="KW-0472">Membrane</keyword>
<reference evidence="11" key="2">
    <citation type="submission" date="2025-09" db="UniProtKB">
        <authorList>
            <consortium name="Ensembl"/>
        </authorList>
    </citation>
    <scope>IDENTIFICATION</scope>
</reference>
<name>A0A3Q3R1G9_MONAL</name>
<keyword evidence="4" id="KW-0812">Transmembrane</keyword>
<dbReference type="AlphaFoldDB" id="A0A3Q3R1G9"/>
<dbReference type="Gene3D" id="2.60.120.260">
    <property type="entry name" value="Galactose-binding domain-like"/>
    <property type="match status" value="1"/>
</dbReference>
<evidence type="ECO:0000313" key="12">
    <source>
        <dbReference type="Proteomes" id="UP000261600"/>
    </source>
</evidence>
<protein>
    <recommendedName>
        <fullName evidence="13">Contactin associated protein like 3</fullName>
    </recommendedName>
</protein>
<dbReference type="Ensembl" id="ENSMALT00000025019.1">
    <property type="protein sequence ID" value="ENSMALP00000024556.1"/>
    <property type="gene ID" value="ENSMALG00000016970.1"/>
</dbReference>
<dbReference type="SMART" id="SM00282">
    <property type="entry name" value="LamG"/>
    <property type="match status" value="1"/>
</dbReference>
<keyword evidence="6" id="KW-1133">Transmembrane helix</keyword>
<dbReference type="InterPro" id="IPR001791">
    <property type="entry name" value="Laminin_G"/>
</dbReference>
<evidence type="ECO:0000256" key="2">
    <source>
        <dbReference type="ARBA" id="ARBA00010241"/>
    </source>
</evidence>
<dbReference type="PROSITE" id="PS50025">
    <property type="entry name" value="LAM_G_DOMAIN"/>
    <property type="match status" value="1"/>
</dbReference>
<feature type="domain" description="F5/8 type C" evidence="9">
    <location>
        <begin position="1"/>
        <end position="104"/>
    </location>
</feature>
<comment type="similarity">
    <text evidence="2">Belongs to the neurexin family.</text>
</comment>
<dbReference type="InterPro" id="IPR013320">
    <property type="entry name" value="ConA-like_dom_sf"/>
</dbReference>
<dbReference type="InterPro" id="IPR008979">
    <property type="entry name" value="Galactose-bd-like_sf"/>
</dbReference>
<dbReference type="PANTHER" id="PTHR15036">
    <property type="entry name" value="PIKACHURIN-LIKE PROTEIN"/>
    <property type="match status" value="1"/>
</dbReference>
<evidence type="ECO:0000256" key="5">
    <source>
        <dbReference type="ARBA" id="ARBA00022729"/>
    </source>
</evidence>
<evidence type="ECO:0000256" key="7">
    <source>
        <dbReference type="ARBA" id="ARBA00023136"/>
    </source>
</evidence>
<dbReference type="SUPFAM" id="SSF49899">
    <property type="entry name" value="Concanavalin A-like lectins/glucanases"/>
    <property type="match status" value="1"/>
</dbReference>
<evidence type="ECO:0000313" key="11">
    <source>
        <dbReference type="Ensembl" id="ENSMALP00000024556.1"/>
    </source>
</evidence>
<dbReference type="PANTHER" id="PTHR15036:SF40">
    <property type="entry name" value="CONTACTIN-ASSOCIATED PROTEIN-LIKE 4"/>
    <property type="match status" value="1"/>
</dbReference>